<organism evidence="9 10">
    <name type="scientific">Rhodamnia argentea</name>
    <dbReference type="NCBI Taxonomy" id="178133"/>
    <lineage>
        <taxon>Eukaryota</taxon>
        <taxon>Viridiplantae</taxon>
        <taxon>Streptophyta</taxon>
        <taxon>Embryophyta</taxon>
        <taxon>Tracheophyta</taxon>
        <taxon>Spermatophyta</taxon>
        <taxon>Magnoliopsida</taxon>
        <taxon>eudicotyledons</taxon>
        <taxon>Gunneridae</taxon>
        <taxon>Pentapetalae</taxon>
        <taxon>rosids</taxon>
        <taxon>malvids</taxon>
        <taxon>Myrtales</taxon>
        <taxon>Myrtaceae</taxon>
        <taxon>Myrtoideae</taxon>
        <taxon>Myrteae</taxon>
        <taxon>Australasian group</taxon>
        <taxon>Rhodamnia</taxon>
    </lineage>
</organism>
<dbReference type="Pfam" id="PF03552">
    <property type="entry name" value="Cellulose_synt"/>
    <property type="match status" value="2"/>
</dbReference>
<evidence type="ECO:0000256" key="2">
    <source>
        <dbReference type="ARBA" id="ARBA00022676"/>
    </source>
</evidence>
<evidence type="ECO:0000256" key="5">
    <source>
        <dbReference type="ARBA" id="ARBA00022989"/>
    </source>
</evidence>
<evidence type="ECO:0000256" key="6">
    <source>
        <dbReference type="ARBA" id="ARBA00023136"/>
    </source>
</evidence>
<dbReference type="Gene3D" id="3.90.550.10">
    <property type="entry name" value="Spore Coat Polysaccharide Biosynthesis Protein SpsA, Chain A"/>
    <property type="match status" value="2"/>
</dbReference>
<sequence length="774" mass="87378">MKMNLGQPPRIPTQFARTALGLQTMEEPHSRPLSLCRVNTKSILISRAHMLVHAIALIVLVRYRASLFFTEMNPADRPPALAWLLISLAELMLSFSWLLNQAYRWRPVTRAAFPERLPEDGELPPIDVFVCTADPDREPTVEVMSTVISAMALDYPPEKVHVYLSDDGGSPLTLHGMREAYDFARWWLPFCKKFEIKTRCPKAYFMDDEEEEDGDGVDVRSSDEYDSEKRKVKEKYELFKARVNGYKARCRGDSSLRSRDHPSTVELIRGSSADEVVQADQQDMPLLVYVAREKRPSHHHHFKAGALNALLRVSGVTSNSPYVLVLDCDMYCNDPSSARQAMCFHLDPKLSPSLSFVQFPQRFHNISENDIYDSKMRSYFWTSLCGMDGLKGPGLSGTGFYIKRESLNGKSITNSIGTDAMDLRKLFGDSKEFIKYLQQNDQPSKSIIHGNSAAFRKEVEFLASCEYESGTKWGQEVGFMYYSVVEDYFTGFTLHCNGWTSVFYNPPKPQFLGTATTNLNDLLIQGTRWSSGLSKVGISRFCPLVYGSLRMPILQSMCYAQLALFPFYCLPICCFATIPQICLVNGISIYPEVSSSYIMLFAFIFLSSLCKHLHEVVASGHTVQTFLNEQRIWMIKSTTSHVYGTIDAVMTQIGMRRASFLPTNKVDDDEQSKRYEMGIFDFQTSILFLAPMVTLVILNMASFIVGVARVLTLGGGDELFMQIVLSFFILAMTYPVIEGMVLRTDKGRIPRSVTTLSAFLSLALLLLGSGFLMR</sequence>
<evidence type="ECO:0000313" key="9">
    <source>
        <dbReference type="Proteomes" id="UP000827889"/>
    </source>
</evidence>
<keyword evidence="4 8" id="KW-0812">Transmembrane</keyword>
<feature type="transmembrane region" description="Helical" evidence="8">
    <location>
        <begin position="753"/>
        <end position="773"/>
    </location>
</feature>
<evidence type="ECO:0000256" key="3">
    <source>
        <dbReference type="ARBA" id="ARBA00022679"/>
    </source>
</evidence>
<reference evidence="9" key="1">
    <citation type="submission" date="2025-05" db="UniProtKB">
        <authorList>
            <consortium name="RefSeq"/>
        </authorList>
    </citation>
    <scope>NUCLEOTIDE SEQUENCE [LARGE SCALE GENOMIC DNA]</scope>
</reference>
<dbReference type="Proteomes" id="UP000827889">
    <property type="component" value="Chromosome 1"/>
</dbReference>
<feature type="transmembrane region" description="Helical" evidence="8">
    <location>
        <begin position="50"/>
        <end position="69"/>
    </location>
</feature>
<keyword evidence="3" id="KW-0808">Transferase</keyword>
<feature type="transmembrane region" description="Helical" evidence="8">
    <location>
        <begin position="81"/>
        <end position="100"/>
    </location>
</feature>
<keyword evidence="7" id="KW-0961">Cell wall biogenesis/degradation</keyword>
<name>A0ABM3H2V0_9MYRT</name>
<evidence type="ECO:0000313" key="10">
    <source>
        <dbReference type="RefSeq" id="XP_048130928.1"/>
    </source>
</evidence>
<evidence type="ECO:0000256" key="7">
    <source>
        <dbReference type="ARBA" id="ARBA00023316"/>
    </source>
</evidence>
<accession>A0ABM3H2V0</accession>
<feature type="transmembrane region" description="Helical" evidence="8">
    <location>
        <begin position="558"/>
        <end position="581"/>
    </location>
</feature>
<keyword evidence="5 8" id="KW-1133">Transmembrane helix</keyword>
<gene>
    <name evidence="10" type="primary">LOC115743318</name>
</gene>
<dbReference type="GeneID" id="115743318"/>
<protein>
    <submittedName>
        <fullName evidence="10">Cellulose synthase-like protein G2 isoform X2</fullName>
    </submittedName>
</protein>
<keyword evidence="6 8" id="KW-0472">Membrane</keyword>
<feature type="transmembrane region" description="Helical" evidence="8">
    <location>
        <begin position="719"/>
        <end position="741"/>
    </location>
</feature>
<dbReference type="SUPFAM" id="SSF53448">
    <property type="entry name" value="Nucleotide-diphospho-sugar transferases"/>
    <property type="match status" value="1"/>
</dbReference>
<reference evidence="10" key="2">
    <citation type="submission" date="2025-08" db="UniProtKB">
        <authorList>
            <consortium name="RefSeq"/>
        </authorList>
    </citation>
    <scope>IDENTIFICATION</scope>
    <source>
        <tissue evidence="10">Leaf</tissue>
    </source>
</reference>
<feature type="transmembrane region" description="Helical" evidence="8">
    <location>
        <begin position="686"/>
        <end position="707"/>
    </location>
</feature>
<proteinExistence type="predicted"/>
<evidence type="ECO:0000256" key="4">
    <source>
        <dbReference type="ARBA" id="ARBA00022692"/>
    </source>
</evidence>
<feature type="transmembrane region" description="Helical" evidence="8">
    <location>
        <begin position="587"/>
        <end position="606"/>
    </location>
</feature>
<dbReference type="InterPro" id="IPR005150">
    <property type="entry name" value="Cellulose_synth"/>
</dbReference>
<dbReference type="PANTHER" id="PTHR13301">
    <property type="entry name" value="X-BOX TRANSCRIPTION FACTOR-RELATED"/>
    <property type="match status" value="1"/>
</dbReference>
<dbReference type="InterPro" id="IPR029044">
    <property type="entry name" value="Nucleotide-diphossugar_trans"/>
</dbReference>
<keyword evidence="2" id="KW-0328">Glycosyltransferase</keyword>
<evidence type="ECO:0000256" key="8">
    <source>
        <dbReference type="SAM" id="Phobius"/>
    </source>
</evidence>
<keyword evidence="9" id="KW-1185">Reference proteome</keyword>
<dbReference type="RefSeq" id="XP_048130928.1">
    <property type="nucleotide sequence ID" value="XM_048274971.1"/>
</dbReference>
<evidence type="ECO:0000256" key="1">
    <source>
        <dbReference type="ARBA" id="ARBA00004127"/>
    </source>
</evidence>
<comment type="subcellular location">
    <subcellularLocation>
        <location evidence="1">Endomembrane system</location>
        <topology evidence="1">Multi-pass membrane protein</topology>
    </subcellularLocation>
</comment>